<dbReference type="EMBL" id="RCUW01000003">
    <property type="protein sequence ID" value="RLP70108.1"/>
    <property type="molecule type" value="Genomic_DNA"/>
</dbReference>
<evidence type="ECO:0000256" key="1">
    <source>
        <dbReference type="SAM" id="MobiDB-lite"/>
    </source>
</evidence>
<evidence type="ECO:0000259" key="2">
    <source>
        <dbReference type="Pfam" id="PF13794"/>
    </source>
</evidence>
<dbReference type="Proteomes" id="UP000275395">
    <property type="component" value="Unassembled WGS sequence"/>
</dbReference>
<sequence length="233" mass="25664">MKSWFRRATRQSTPRLPGVNTPTTRVDVAELAPDTGAYLGQLAYAQLAFYQFVTETARRTEPLLDTQIISSAAARALRIHQDICAEITSRGDDPVEQMAPFVARTDAFLDILRGSRGIEGVLTAYIVFGFLNDVFVAVAEGMGTAPGRRYAAAITSNRDDGELADVLIRRIDAEERRAHILALWGRRVLGDTILFAHAIVRDPGDVAGERVEPVFTEIIARHSRRMDVLGLTA</sequence>
<feature type="compositionally biased region" description="Polar residues" evidence="1">
    <location>
        <begin position="10"/>
        <end position="21"/>
    </location>
</feature>
<protein>
    <recommendedName>
        <fullName evidence="2">Ferritin-like domain-containing protein</fullName>
    </recommendedName>
</protein>
<comment type="caution">
    <text evidence="3">The sequence shown here is derived from an EMBL/GenBank/DDBJ whole genome shotgun (WGS) entry which is preliminary data.</text>
</comment>
<dbReference type="Gene3D" id="1.20.1260.10">
    <property type="match status" value="1"/>
</dbReference>
<proteinExistence type="predicted"/>
<dbReference type="AlphaFoldDB" id="A0A3L6ZQJ4"/>
<evidence type="ECO:0000313" key="3">
    <source>
        <dbReference type="EMBL" id="RLP70108.1"/>
    </source>
</evidence>
<reference evidence="3 4" key="1">
    <citation type="submission" date="2018-10" db="EMBL/GenBank/DDBJ databases">
        <authorList>
            <person name="Li J."/>
        </authorList>
    </citation>
    <scope>NUCLEOTIDE SEQUENCE [LARGE SCALE GENOMIC DNA]</scope>
    <source>
        <strain evidence="3 4">JCM 30549</strain>
    </source>
</reference>
<dbReference type="InterPro" id="IPR059125">
    <property type="entry name" value="Ferritin_actino"/>
</dbReference>
<gene>
    <name evidence="3" type="ORF">D9V30_05475</name>
</gene>
<feature type="region of interest" description="Disordered" evidence="1">
    <location>
        <begin position="1"/>
        <end position="21"/>
    </location>
</feature>
<dbReference type="InterPro" id="IPR012347">
    <property type="entry name" value="Ferritin-like"/>
</dbReference>
<name>A0A3L6ZQJ4_9MICO</name>
<accession>A0A3L6ZQJ4</accession>
<feature type="domain" description="Ferritin-like" evidence="2">
    <location>
        <begin position="38"/>
        <end position="202"/>
    </location>
</feature>
<evidence type="ECO:0000313" key="4">
    <source>
        <dbReference type="Proteomes" id="UP000275395"/>
    </source>
</evidence>
<organism evidence="3 4">
    <name type="scientific">Mycetocola reblochoni</name>
    <dbReference type="NCBI Taxonomy" id="331618"/>
    <lineage>
        <taxon>Bacteria</taxon>
        <taxon>Bacillati</taxon>
        <taxon>Actinomycetota</taxon>
        <taxon>Actinomycetes</taxon>
        <taxon>Micrococcales</taxon>
        <taxon>Microbacteriaceae</taxon>
        <taxon>Mycetocola</taxon>
    </lineage>
</organism>
<dbReference type="Pfam" id="PF13794">
    <property type="entry name" value="MiaE_2"/>
    <property type="match status" value="1"/>
</dbReference>
<dbReference type="RefSeq" id="WP_121657509.1">
    <property type="nucleotide sequence ID" value="NZ_JBQDRQ010000087.1"/>
</dbReference>